<dbReference type="AlphaFoldDB" id="A0A834CVW6"/>
<dbReference type="EMBL" id="WKFB01000168">
    <property type="protein sequence ID" value="KAF6733095.1"/>
    <property type="molecule type" value="Genomic_DNA"/>
</dbReference>
<gene>
    <name evidence="2" type="ORF">FQA47_009861</name>
</gene>
<dbReference type="Proteomes" id="UP000646548">
    <property type="component" value="Unassembled WGS sequence"/>
</dbReference>
<reference evidence="2" key="1">
    <citation type="journal article" name="BMC Genomics">
        <title>Long-read sequencing and de novo genome assembly of marine medaka (Oryzias melastigma).</title>
        <authorList>
            <person name="Liang P."/>
            <person name="Saqib H.S.A."/>
            <person name="Ni X."/>
            <person name="Shen Y."/>
        </authorList>
    </citation>
    <scope>NUCLEOTIDE SEQUENCE</scope>
    <source>
        <strain evidence="2">Bigg-433</strain>
    </source>
</reference>
<feature type="region of interest" description="Disordered" evidence="1">
    <location>
        <begin position="138"/>
        <end position="166"/>
    </location>
</feature>
<accession>A0A834CVW6</accession>
<organism evidence="2 3">
    <name type="scientific">Oryzias melastigma</name>
    <name type="common">Marine medaka</name>
    <dbReference type="NCBI Taxonomy" id="30732"/>
    <lineage>
        <taxon>Eukaryota</taxon>
        <taxon>Metazoa</taxon>
        <taxon>Chordata</taxon>
        <taxon>Craniata</taxon>
        <taxon>Vertebrata</taxon>
        <taxon>Euteleostomi</taxon>
        <taxon>Actinopterygii</taxon>
        <taxon>Neopterygii</taxon>
        <taxon>Teleostei</taxon>
        <taxon>Neoteleostei</taxon>
        <taxon>Acanthomorphata</taxon>
        <taxon>Ovalentaria</taxon>
        <taxon>Atherinomorphae</taxon>
        <taxon>Beloniformes</taxon>
        <taxon>Adrianichthyidae</taxon>
        <taxon>Oryziinae</taxon>
        <taxon>Oryzias</taxon>
    </lineage>
</organism>
<proteinExistence type="predicted"/>
<evidence type="ECO:0000313" key="3">
    <source>
        <dbReference type="Proteomes" id="UP000646548"/>
    </source>
</evidence>
<evidence type="ECO:0000313" key="2">
    <source>
        <dbReference type="EMBL" id="KAF6733095.1"/>
    </source>
</evidence>
<evidence type="ECO:0000256" key="1">
    <source>
        <dbReference type="SAM" id="MobiDB-lite"/>
    </source>
</evidence>
<feature type="compositionally biased region" description="Low complexity" evidence="1">
    <location>
        <begin position="143"/>
        <end position="156"/>
    </location>
</feature>
<sequence length="166" mass="18309">MVSTELYSRHTSVGKQRHSGQSVYCSFLLRPALAPVSTRVALALRRCAVDCQWRRSLREYPSETGDCSEVKTGVQISLDVDESRPVNIPSKTGDSDVAAMCNTCNQSRPKSQLTEHLLESSGALTEETLRHCPPRLAEAHTQHSASARGRHSSSSSVLPQDRLYSR</sequence>
<comment type="caution">
    <text evidence="2">The sequence shown here is derived from an EMBL/GenBank/DDBJ whole genome shotgun (WGS) entry which is preliminary data.</text>
</comment>
<protein>
    <submittedName>
        <fullName evidence="2">Uncharacterized protein</fullName>
    </submittedName>
</protein>
<name>A0A834CVW6_ORYME</name>